<organism evidence="3 4">
    <name type="scientific">Ornithinimicrobium pekingense</name>
    <dbReference type="NCBI Taxonomy" id="384677"/>
    <lineage>
        <taxon>Bacteria</taxon>
        <taxon>Bacillati</taxon>
        <taxon>Actinomycetota</taxon>
        <taxon>Actinomycetes</taxon>
        <taxon>Micrococcales</taxon>
        <taxon>Ornithinimicrobiaceae</taxon>
        <taxon>Ornithinimicrobium</taxon>
    </lineage>
</organism>
<sequence>MMDLLREGWLILAALIPSIGLLFLFWVILKHLLEGDRRERAAIRRWEEEQDAARAEAASAADGPGNAAEMSEMQRKDSSGRTDPSGSS</sequence>
<reference evidence="4" key="1">
    <citation type="journal article" date="2019" name="Int. J. Syst. Evol. Microbiol.">
        <title>The Global Catalogue of Microorganisms (GCM) 10K type strain sequencing project: providing services to taxonomists for standard genome sequencing and annotation.</title>
        <authorList>
            <consortium name="The Broad Institute Genomics Platform"/>
            <consortium name="The Broad Institute Genome Sequencing Center for Infectious Disease"/>
            <person name="Wu L."/>
            <person name="Ma J."/>
        </authorList>
    </citation>
    <scope>NUCLEOTIDE SEQUENCE [LARGE SCALE GENOMIC DNA]</scope>
    <source>
        <strain evidence="4">CGMCC 1.5362</strain>
    </source>
</reference>
<comment type="caution">
    <text evidence="3">The sequence shown here is derived from an EMBL/GenBank/DDBJ whole genome shotgun (WGS) entry which is preliminary data.</text>
</comment>
<evidence type="ECO:0008006" key="5">
    <source>
        <dbReference type="Google" id="ProtNLM"/>
    </source>
</evidence>
<evidence type="ECO:0000313" key="4">
    <source>
        <dbReference type="Proteomes" id="UP000662111"/>
    </source>
</evidence>
<keyword evidence="2" id="KW-0472">Membrane</keyword>
<evidence type="ECO:0000313" key="3">
    <source>
        <dbReference type="EMBL" id="GGK58081.1"/>
    </source>
</evidence>
<evidence type="ECO:0000256" key="2">
    <source>
        <dbReference type="SAM" id="Phobius"/>
    </source>
</evidence>
<gene>
    <name evidence="3" type="ORF">GCM10011509_03130</name>
</gene>
<evidence type="ECO:0000256" key="1">
    <source>
        <dbReference type="SAM" id="MobiDB-lite"/>
    </source>
</evidence>
<feature type="region of interest" description="Disordered" evidence="1">
    <location>
        <begin position="53"/>
        <end position="88"/>
    </location>
</feature>
<name>A0ABQ2F7B0_9MICO</name>
<dbReference type="EMBL" id="BMLB01000001">
    <property type="protein sequence ID" value="GGK58081.1"/>
    <property type="molecule type" value="Genomic_DNA"/>
</dbReference>
<protein>
    <recommendedName>
        <fullName evidence="5">Lysyl-tRNA synthetase</fullName>
    </recommendedName>
</protein>
<feature type="transmembrane region" description="Helical" evidence="2">
    <location>
        <begin position="6"/>
        <end position="29"/>
    </location>
</feature>
<dbReference type="Proteomes" id="UP000662111">
    <property type="component" value="Unassembled WGS sequence"/>
</dbReference>
<keyword evidence="4" id="KW-1185">Reference proteome</keyword>
<keyword evidence="2" id="KW-1133">Transmembrane helix</keyword>
<dbReference type="RefSeq" id="WP_022920920.1">
    <property type="nucleotide sequence ID" value="NZ_BMLB01000001.1"/>
</dbReference>
<keyword evidence="2" id="KW-0812">Transmembrane</keyword>
<feature type="compositionally biased region" description="Low complexity" evidence="1">
    <location>
        <begin position="55"/>
        <end position="69"/>
    </location>
</feature>
<accession>A0ABQ2F7B0</accession>
<proteinExistence type="predicted"/>